<keyword evidence="1" id="KW-0863">Zinc-finger</keyword>
<dbReference type="Proteomes" id="UP000887575">
    <property type="component" value="Unassembled WGS sequence"/>
</dbReference>
<evidence type="ECO:0000256" key="1">
    <source>
        <dbReference type="PROSITE-ProRule" id="PRU00047"/>
    </source>
</evidence>
<dbReference type="InterPro" id="IPR001878">
    <property type="entry name" value="Znf_CCHC"/>
</dbReference>
<dbReference type="SUPFAM" id="SSF57756">
    <property type="entry name" value="Retrovirus zinc finger-like domains"/>
    <property type="match status" value="1"/>
</dbReference>
<dbReference type="InterPro" id="IPR036875">
    <property type="entry name" value="Znf_CCHC_sf"/>
</dbReference>
<dbReference type="PANTHER" id="PTHR47331:SF1">
    <property type="entry name" value="GAG-LIKE PROTEIN"/>
    <property type="match status" value="1"/>
</dbReference>
<reference evidence="4" key="1">
    <citation type="submission" date="2024-02" db="UniProtKB">
        <authorList>
            <consortium name="WormBaseParasite"/>
        </authorList>
    </citation>
    <scope>IDENTIFICATION</scope>
</reference>
<dbReference type="GO" id="GO:0005737">
    <property type="term" value="C:cytoplasm"/>
    <property type="evidence" value="ECO:0007669"/>
    <property type="project" value="UniProtKB-ARBA"/>
</dbReference>
<dbReference type="WBParaSite" id="MBELARI_LOCUS3318">
    <property type="protein sequence ID" value="MBELARI_LOCUS3318"/>
    <property type="gene ID" value="MBELARI_LOCUS3318"/>
</dbReference>
<dbReference type="GO" id="GO:0008270">
    <property type="term" value="F:zinc ion binding"/>
    <property type="evidence" value="ECO:0007669"/>
    <property type="project" value="UniProtKB-KW"/>
</dbReference>
<feature type="domain" description="CCHC-type" evidence="2">
    <location>
        <begin position="84"/>
        <end position="100"/>
    </location>
</feature>
<dbReference type="GO" id="GO:0019899">
    <property type="term" value="F:enzyme binding"/>
    <property type="evidence" value="ECO:0007669"/>
    <property type="project" value="UniProtKB-ARBA"/>
</dbReference>
<dbReference type="AlphaFoldDB" id="A0AAF3F903"/>
<evidence type="ECO:0000259" key="2">
    <source>
        <dbReference type="PROSITE" id="PS50158"/>
    </source>
</evidence>
<dbReference type="SMART" id="SM00343">
    <property type="entry name" value="ZnF_C2HC"/>
    <property type="match status" value="3"/>
</dbReference>
<sequence length="219" mass="24942">MQSMIFRPKLLNWKEWDSSSRYSSINVEKISQDKKGREGGFNPDFRKKETAKCILCEENSHKAVKCKKFKTSKARQEALESKGRCAKCARKGHRAKDCTEKPECYCCKKTGHTAITCFETIKALSQGGSGIKEPPPWTRRNARMNIRSYEDPERLLMVAKAIIKEPKTGKLYSLDMLMDSGAEDSFIKREIAEDLELPVIRDNIHMTVTGAGVKKFSRL</sequence>
<dbReference type="PANTHER" id="PTHR47331">
    <property type="entry name" value="PHD-TYPE DOMAIN-CONTAINING PROTEIN"/>
    <property type="match status" value="1"/>
</dbReference>
<name>A0AAF3F903_9BILA</name>
<dbReference type="GO" id="GO:0003676">
    <property type="term" value="F:nucleic acid binding"/>
    <property type="evidence" value="ECO:0007669"/>
    <property type="project" value="InterPro"/>
</dbReference>
<protein>
    <recommendedName>
        <fullName evidence="2">CCHC-type domain-containing protein</fullName>
    </recommendedName>
</protein>
<keyword evidence="3" id="KW-1185">Reference proteome</keyword>
<organism evidence="3 4">
    <name type="scientific">Mesorhabditis belari</name>
    <dbReference type="NCBI Taxonomy" id="2138241"/>
    <lineage>
        <taxon>Eukaryota</taxon>
        <taxon>Metazoa</taxon>
        <taxon>Ecdysozoa</taxon>
        <taxon>Nematoda</taxon>
        <taxon>Chromadorea</taxon>
        <taxon>Rhabditida</taxon>
        <taxon>Rhabditina</taxon>
        <taxon>Rhabditomorpha</taxon>
        <taxon>Rhabditoidea</taxon>
        <taxon>Rhabditidae</taxon>
        <taxon>Mesorhabditinae</taxon>
        <taxon>Mesorhabditis</taxon>
    </lineage>
</organism>
<evidence type="ECO:0000313" key="3">
    <source>
        <dbReference type="Proteomes" id="UP000887575"/>
    </source>
</evidence>
<dbReference type="Gene3D" id="4.10.60.10">
    <property type="entry name" value="Zinc finger, CCHC-type"/>
    <property type="match status" value="1"/>
</dbReference>
<accession>A0AAF3F903</accession>
<keyword evidence="1" id="KW-0862">Zinc</keyword>
<evidence type="ECO:0000313" key="4">
    <source>
        <dbReference type="WBParaSite" id="MBELARI_LOCUS3318"/>
    </source>
</evidence>
<keyword evidence="1" id="KW-0479">Metal-binding</keyword>
<dbReference type="PROSITE" id="PS50158">
    <property type="entry name" value="ZF_CCHC"/>
    <property type="match status" value="1"/>
</dbReference>
<proteinExistence type="predicted"/>